<dbReference type="PANTHER" id="PTHR16861:SF4">
    <property type="entry name" value="SH3 DOMAIN PROTEIN (AFU_ORTHOLOGUE AFUA_1G13610)"/>
    <property type="match status" value="1"/>
</dbReference>
<organism evidence="3 4">
    <name type="scientific">Trichomonas vaginalis (strain ATCC PRA-98 / G3)</name>
    <dbReference type="NCBI Taxonomy" id="412133"/>
    <lineage>
        <taxon>Eukaryota</taxon>
        <taxon>Metamonada</taxon>
        <taxon>Parabasalia</taxon>
        <taxon>Trichomonadida</taxon>
        <taxon>Trichomonadidae</taxon>
        <taxon>Trichomonas</taxon>
    </lineage>
</organism>
<dbReference type="VEuPathDB" id="TrichDB:TVAG_020930"/>
<keyword evidence="4" id="KW-1185">Reference proteome</keyword>
<protein>
    <submittedName>
        <fullName evidence="3">Uncharacterized protein</fullName>
    </submittedName>
</protein>
<reference evidence="3" key="1">
    <citation type="submission" date="2006-10" db="EMBL/GenBank/DDBJ databases">
        <authorList>
            <person name="Amadeo P."/>
            <person name="Zhao Q."/>
            <person name="Wortman J."/>
            <person name="Fraser-Liggett C."/>
            <person name="Carlton J."/>
        </authorList>
    </citation>
    <scope>NUCLEOTIDE SEQUENCE</scope>
    <source>
        <strain evidence="3">G3</strain>
    </source>
</reference>
<evidence type="ECO:0000256" key="2">
    <source>
        <dbReference type="SAM" id="Phobius"/>
    </source>
</evidence>
<feature type="region of interest" description="Disordered" evidence="1">
    <location>
        <begin position="318"/>
        <end position="345"/>
    </location>
</feature>
<reference evidence="3" key="2">
    <citation type="journal article" date="2007" name="Science">
        <title>Draft genome sequence of the sexually transmitted pathogen Trichomonas vaginalis.</title>
        <authorList>
            <person name="Carlton J.M."/>
            <person name="Hirt R.P."/>
            <person name="Silva J.C."/>
            <person name="Delcher A.L."/>
            <person name="Schatz M."/>
            <person name="Zhao Q."/>
            <person name="Wortman J.R."/>
            <person name="Bidwell S.L."/>
            <person name="Alsmark U.C.M."/>
            <person name="Besteiro S."/>
            <person name="Sicheritz-Ponten T."/>
            <person name="Noel C.J."/>
            <person name="Dacks J.B."/>
            <person name="Foster P.G."/>
            <person name="Simillion C."/>
            <person name="Van de Peer Y."/>
            <person name="Miranda-Saavedra D."/>
            <person name="Barton G.J."/>
            <person name="Westrop G.D."/>
            <person name="Mueller S."/>
            <person name="Dessi D."/>
            <person name="Fiori P.L."/>
            <person name="Ren Q."/>
            <person name="Paulsen I."/>
            <person name="Zhang H."/>
            <person name="Bastida-Corcuera F.D."/>
            <person name="Simoes-Barbosa A."/>
            <person name="Brown M.T."/>
            <person name="Hayes R.D."/>
            <person name="Mukherjee M."/>
            <person name="Okumura C.Y."/>
            <person name="Schneider R."/>
            <person name="Smith A.J."/>
            <person name="Vanacova S."/>
            <person name="Villalvazo M."/>
            <person name="Haas B.J."/>
            <person name="Pertea M."/>
            <person name="Feldblyum T.V."/>
            <person name="Utterback T.R."/>
            <person name="Shu C.L."/>
            <person name="Osoegawa K."/>
            <person name="de Jong P.J."/>
            <person name="Hrdy I."/>
            <person name="Horvathova L."/>
            <person name="Zubacova Z."/>
            <person name="Dolezal P."/>
            <person name="Malik S.B."/>
            <person name="Logsdon J.M. Jr."/>
            <person name="Henze K."/>
            <person name="Gupta A."/>
            <person name="Wang C.C."/>
            <person name="Dunne R.L."/>
            <person name="Upcroft J.A."/>
            <person name="Upcroft P."/>
            <person name="White O."/>
            <person name="Salzberg S.L."/>
            <person name="Tang P."/>
            <person name="Chiu C.-H."/>
            <person name="Lee Y.-S."/>
            <person name="Embley T.M."/>
            <person name="Coombs G.H."/>
            <person name="Mottram J.C."/>
            <person name="Tachezy J."/>
            <person name="Fraser-Liggett C.M."/>
            <person name="Johnson P.J."/>
        </authorList>
    </citation>
    <scope>NUCLEOTIDE SEQUENCE [LARGE SCALE GENOMIC DNA]</scope>
    <source>
        <strain evidence="3">G3</strain>
    </source>
</reference>
<feature type="compositionally biased region" description="Basic and acidic residues" evidence="1">
    <location>
        <begin position="332"/>
        <end position="345"/>
    </location>
</feature>
<evidence type="ECO:0000313" key="4">
    <source>
        <dbReference type="Proteomes" id="UP000001542"/>
    </source>
</evidence>
<dbReference type="InParanoid" id="A2DH75"/>
<keyword evidence="2" id="KW-0812">Transmembrane</keyword>
<dbReference type="EMBL" id="DS113200">
    <property type="protein sequence ID" value="EAY20148.1"/>
    <property type="molecule type" value="Genomic_DNA"/>
</dbReference>
<feature type="transmembrane region" description="Helical" evidence="2">
    <location>
        <begin position="288"/>
        <end position="312"/>
    </location>
</feature>
<dbReference type="VEuPathDB" id="TrichDB:TVAGG3_0677120"/>
<accession>A2DH75</accession>
<dbReference type="RefSeq" id="XP_001581134.1">
    <property type="nucleotide sequence ID" value="XM_001581084.1"/>
</dbReference>
<evidence type="ECO:0000313" key="3">
    <source>
        <dbReference type="EMBL" id="EAY20148.1"/>
    </source>
</evidence>
<gene>
    <name evidence="3" type="ORF">TVAG_020930</name>
</gene>
<keyword evidence="2" id="KW-1133">Transmembrane helix</keyword>
<name>A2DH75_TRIV3</name>
<dbReference type="AlphaFoldDB" id="A2DH75"/>
<dbReference type="KEGG" id="tva:5465691"/>
<evidence type="ECO:0000256" key="1">
    <source>
        <dbReference type="SAM" id="MobiDB-lite"/>
    </source>
</evidence>
<dbReference type="PANTHER" id="PTHR16861">
    <property type="entry name" value="GLYCOPROTEIN 38"/>
    <property type="match status" value="1"/>
</dbReference>
<proteinExistence type="predicted"/>
<sequence>MLFLELSLSLEADRLNTTSVFDDCPILIRRDKNEKIRIIELKKNESICIQGSYIIGSNSTIYMQGAFQEQNEDGNWSWKLSSVIKDPFTLLGSYDSELNDYFDPIGKLTCDDEESCQIKILEVYPSYNYTKVKVDPDGVVTKITRIRRNIFNLKNNASTKLIARKTHTKLNEMLFEDVIETSSVVFAFYQTSKAFQITTNGSNIDYDKLNDANESNYVEFSLNLTEEEESQEEFNKSATITCIDSELIEDDSNKTTFLFPLISGELSASAGVYTVESLTKSNDKLPNWAIALISTGCTIFAIVIVLSVYSFARRRKNQNQSSTPSGVQVFDHANDPRDDSIQEYL</sequence>
<keyword evidence="2" id="KW-0472">Membrane</keyword>
<dbReference type="Proteomes" id="UP000001542">
    <property type="component" value="Unassembled WGS sequence"/>
</dbReference>